<evidence type="ECO:0000256" key="10">
    <source>
        <dbReference type="ARBA" id="ARBA00042775"/>
    </source>
</evidence>
<keyword evidence="6 12" id="KW-0472">Membrane</keyword>
<keyword evidence="3" id="KW-0997">Cell inner membrane</keyword>
<keyword evidence="15" id="KW-1185">Reference proteome</keyword>
<evidence type="ECO:0000313" key="14">
    <source>
        <dbReference type="EMBL" id="ROH91152.1"/>
    </source>
</evidence>
<dbReference type="Gene3D" id="3.10.50.40">
    <property type="match status" value="1"/>
</dbReference>
<dbReference type="PANTHER" id="PTHR47529">
    <property type="entry name" value="PEPTIDYL-PROLYL CIS-TRANS ISOMERASE D"/>
    <property type="match status" value="1"/>
</dbReference>
<dbReference type="Gene3D" id="1.10.4030.10">
    <property type="entry name" value="Porin chaperone SurA, peptide-binding domain"/>
    <property type="match status" value="1"/>
</dbReference>
<dbReference type="PANTHER" id="PTHR47529:SF1">
    <property type="entry name" value="PERIPLASMIC CHAPERONE PPID"/>
    <property type="match status" value="1"/>
</dbReference>
<accession>A0A3N0VEP9</accession>
<dbReference type="Pfam" id="PF13624">
    <property type="entry name" value="SurA_N_3"/>
    <property type="match status" value="1"/>
</dbReference>
<dbReference type="RefSeq" id="WP_123211607.1">
    <property type="nucleotide sequence ID" value="NZ_RJVO01000003.1"/>
</dbReference>
<protein>
    <recommendedName>
        <fullName evidence="9">Periplasmic chaperone PpiD</fullName>
    </recommendedName>
    <alternativeName>
        <fullName evidence="10">Periplasmic folding chaperone</fullName>
    </alternativeName>
</protein>
<dbReference type="SUPFAM" id="SSF54534">
    <property type="entry name" value="FKBP-like"/>
    <property type="match status" value="1"/>
</dbReference>
<dbReference type="GO" id="GO:0005886">
    <property type="term" value="C:plasma membrane"/>
    <property type="evidence" value="ECO:0007669"/>
    <property type="project" value="UniProtKB-SubCell"/>
</dbReference>
<dbReference type="PROSITE" id="PS01096">
    <property type="entry name" value="PPIC_PPIASE_1"/>
    <property type="match status" value="1"/>
</dbReference>
<evidence type="ECO:0000256" key="8">
    <source>
        <dbReference type="ARBA" id="ARBA00038408"/>
    </source>
</evidence>
<dbReference type="InterPro" id="IPR027304">
    <property type="entry name" value="Trigger_fact/SurA_dom_sf"/>
</dbReference>
<keyword evidence="4 12" id="KW-0812">Transmembrane</keyword>
<name>A0A3N0VEP9_9GAMM</name>
<evidence type="ECO:0000259" key="13">
    <source>
        <dbReference type="PROSITE" id="PS50198"/>
    </source>
</evidence>
<feature type="transmembrane region" description="Helical" evidence="12">
    <location>
        <begin position="12"/>
        <end position="30"/>
    </location>
</feature>
<dbReference type="Proteomes" id="UP000282106">
    <property type="component" value="Unassembled WGS sequence"/>
</dbReference>
<sequence length="640" mass="69820">MLQSIRDRLTGPIVWVIVALIAIPFAFWGVESFQSGGGDPTVAKVGDQKITEAQLQAAYDQRMRQLQQMLGESFRADMIEPQRFREGVLQEMIQETTLRQHAKSAGYTATDAALLTTLNTIPAFQKDGKFSAETYKEALARQGMTPQSFEAQLRDGLTIDQVRESVLGSGFVTSAESAAAWRLARQERTFSYVSFKTASYEPAVSVSEEAVQKYFADNTARYHAPERLKLQYVELALDELPPAPEPEAAVLKAVYDADLARFSTPEERRASHILINFGADKEAAEKKALSLKARLDSGADFAALAREASDDPGSKSGGGDLGWVRRGLMTPKFEQALYELQPGKVSAPVETEFGWHLIKLSEVKAAQTKPFTDPAVQAELLQTYRQRDAQQRYQDLAEKLGQLAFENAASLDPVAKELKLELKTTDWLGRTGGSGLAANPDVLKAAFAPEIIQDGENSKPLAVGENRQVVFRKAEYEAARPRKLEEVADSIRAELKQQAAKAKASADADALVKALNEGAVFESALAERQLTATSPGSVRRNAEGLDKQILAALFKLPRPAASKLQIGKTQLDSGDIVVLALSGVRDGTPMPEDPEFQREGAQLRDALSGAEFAGFRANVEKDIGVDRKALPPVETIAENP</sequence>
<evidence type="ECO:0000256" key="6">
    <source>
        <dbReference type="ARBA" id="ARBA00023136"/>
    </source>
</evidence>
<dbReference type="InterPro" id="IPR023058">
    <property type="entry name" value="PPIase_PpiC_CS"/>
</dbReference>
<evidence type="ECO:0000256" key="5">
    <source>
        <dbReference type="ARBA" id="ARBA00022989"/>
    </source>
</evidence>
<comment type="caution">
    <text evidence="14">The sequence shown here is derived from an EMBL/GenBank/DDBJ whole genome shotgun (WGS) entry which is preliminary data.</text>
</comment>
<evidence type="ECO:0000256" key="3">
    <source>
        <dbReference type="ARBA" id="ARBA00022519"/>
    </source>
</evidence>
<dbReference type="PROSITE" id="PS50198">
    <property type="entry name" value="PPIC_PPIASE_2"/>
    <property type="match status" value="1"/>
</dbReference>
<dbReference type="InterPro" id="IPR052029">
    <property type="entry name" value="PpiD_chaperone"/>
</dbReference>
<evidence type="ECO:0000256" key="11">
    <source>
        <dbReference type="PROSITE-ProRule" id="PRU00278"/>
    </source>
</evidence>
<keyword evidence="5 12" id="KW-1133">Transmembrane helix</keyword>
<evidence type="ECO:0000256" key="2">
    <source>
        <dbReference type="ARBA" id="ARBA00022475"/>
    </source>
</evidence>
<dbReference type="Pfam" id="PF00639">
    <property type="entry name" value="Rotamase"/>
    <property type="match status" value="1"/>
</dbReference>
<keyword evidence="7" id="KW-0143">Chaperone</keyword>
<keyword evidence="11" id="KW-0413">Isomerase</keyword>
<evidence type="ECO:0000256" key="9">
    <source>
        <dbReference type="ARBA" id="ARBA00040743"/>
    </source>
</evidence>
<dbReference type="InterPro" id="IPR046357">
    <property type="entry name" value="PPIase_dom_sf"/>
</dbReference>
<comment type="similarity">
    <text evidence="8">Belongs to the PpiD chaperone family.</text>
</comment>
<evidence type="ECO:0000256" key="12">
    <source>
        <dbReference type="SAM" id="Phobius"/>
    </source>
</evidence>
<reference evidence="14 15" key="1">
    <citation type="submission" date="2018-10" db="EMBL/GenBank/DDBJ databases">
        <authorList>
            <person name="Chen W.-M."/>
        </authorList>
    </citation>
    <scope>NUCLEOTIDE SEQUENCE [LARGE SCALE GENOMIC DNA]</scope>
    <source>
        <strain evidence="14 15">THS-13</strain>
    </source>
</reference>
<evidence type="ECO:0000256" key="1">
    <source>
        <dbReference type="ARBA" id="ARBA00004382"/>
    </source>
</evidence>
<feature type="domain" description="PpiC" evidence="13">
    <location>
        <begin position="265"/>
        <end position="362"/>
    </location>
</feature>
<dbReference type="EMBL" id="RJVO01000003">
    <property type="protein sequence ID" value="ROH91152.1"/>
    <property type="molecule type" value="Genomic_DNA"/>
</dbReference>
<dbReference type="InParanoid" id="A0A3N0VEP9"/>
<dbReference type="InterPro" id="IPR000297">
    <property type="entry name" value="PPIase_PpiC"/>
</dbReference>
<organism evidence="14 15">
    <name type="scientific">Stagnimonas aquatica</name>
    <dbReference type="NCBI Taxonomy" id="2689987"/>
    <lineage>
        <taxon>Bacteria</taxon>
        <taxon>Pseudomonadati</taxon>
        <taxon>Pseudomonadota</taxon>
        <taxon>Gammaproteobacteria</taxon>
        <taxon>Nevskiales</taxon>
        <taxon>Nevskiaceae</taxon>
        <taxon>Stagnimonas</taxon>
    </lineage>
</organism>
<evidence type="ECO:0000256" key="7">
    <source>
        <dbReference type="ARBA" id="ARBA00023186"/>
    </source>
</evidence>
<dbReference type="SUPFAM" id="SSF109998">
    <property type="entry name" value="Triger factor/SurA peptide-binding domain-like"/>
    <property type="match status" value="1"/>
</dbReference>
<keyword evidence="2" id="KW-1003">Cell membrane</keyword>
<evidence type="ECO:0000256" key="4">
    <source>
        <dbReference type="ARBA" id="ARBA00022692"/>
    </source>
</evidence>
<dbReference type="AlphaFoldDB" id="A0A3N0VEP9"/>
<evidence type="ECO:0000313" key="15">
    <source>
        <dbReference type="Proteomes" id="UP000282106"/>
    </source>
</evidence>
<dbReference type="GO" id="GO:0003755">
    <property type="term" value="F:peptidyl-prolyl cis-trans isomerase activity"/>
    <property type="evidence" value="ECO:0007669"/>
    <property type="project" value="UniProtKB-KW"/>
</dbReference>
<dbReference type="FunCoup" id="A0A3N0VEP9">
    <property type="interactions" value="207"/>
</dbReference>
<comment type="subcellular location">
    <subcellularLocation>
        <location evidence="1">Cell inner membrane</location>
        <topology evidence="1">Single-pass type II membrane protein</topology>
        <orientation evidence="1">Periplasmic side</orientation>
    </subcellularLocation>
</comment>
<keyword evidence="11" id="KW-0697">Rotamase</keyword>
<gene>
    <name evidence="14" type="ORF">ED208_09355</name>
</gene>
<proteinExistence type="inferred from homology"/>